<evidence type="ECO:0000313" key="5">
    <source>
        <dbReference type="Proteomes" id="UP001218246"/>
    </source>
</evidence>
<reference evidence="4 5" key="1">
    <citation type="submission" date="2023-04" db="EMBL/GenBank/DDBJ databases">
        <title>Ectobacillus antri isolated from activated sludge.</title>
        <authorList>
            <person name="Yan P."/>
            <person name="Liu X."/>
        </authorList>
    </citation>
    <scope>NUCLEOTIDE SEQUENCE [LARGE SCALE GENOMIC DNA]</scope>
    <source>
        <strain evidence="4 5">C18H</strain>
    </source>
</reference>
<evidence type="ECO:0000256" key="3">
    <source>
        <dbReference type="SAM" id="Phobius"/>
    </source>
</evidence>
<accession>A0ABT6H307</accession>
<organism evidence="4 5">
    <name type="scientific">Ectobacillus antri</name>
    <dbReference type="NCBI Taxonomy" id="2486280"/>
    <lineage>
        <taxon>Bacteria</taxon>
        <taxon>Bacillati</taxon>
        <taxon>Bacillota</taxon>
        <taxon>Bacilli</taxon>
        <taxon>Bacillales</taxon>
        <taxon>Bacillaceae</taxon>
        <taxon>Ectobacillus</taxon>
    </lineage>
</organism>
<comment type="caution">
    <text evidence="4">The sequence shown here is derived from an EMBL/GenBank/DDBJ whole genome shotgun (WGS) entry which is preliminary data.</text>
</comment>
<keyword evidence="2" id="KW-0178">Competence</keyword>
<evidence type="ECO:0000256" key="1">
    <source>
        <dbReference type="ARBA" id="ARBA00004241"/>
    </source>
</evidence>
<evidence type="ECO:0000256" key="2">
    <source>
        <dbReference type="ARBA" id="ARBA00023287"/>
    </source>
</evidence>
<keyword evidence="3" id="KW-1133">Transmembrane helix</keyword>
<protein>
    <submittedName>
        <fullName evidence="4">Prepilin-type N-terminal cleavage/methylation domain-containing protein</fullName>
    </submittedName>
</protein>
<comment type="subcellular location">
    <subcellularLocation>
        <location evidence="1">Cell surface</location>
    </subcellularLocation>
</comment>
<dbReference type="Proteomes" id="UP001218246">
    <property type="component" value="Unassembled WGS sequence"/>
</dbReference>
<dbReference type="NCBIfam" id="TIGR02532">
    <property type="entry name" value="IV_pilin_GFxxxE"/>
    <property type="match status" value="1"/>
</dbReference>
<keyword evidence="5" id="KW-1185">Reference proteome</keyword>
<dbReference type="Pfam" id="PF07963">
    <property type="entry name" value="N_methyl"/>
    <property type="match status" value="1"/>
</dbReference>
<dbReference type="InterPro" id="IPR012902">
    <property type="entry name" value="N_methyl_site"/>
</dbReference>
<dbReference type="EMBL" id="JARULN010000004">
    <property type="protein sequence ID" value="MDG5753781.1"/>
    <property type="molecule type" value="Genomic_DNA"/>
</dbReference>
<gene>
    <name evidence="4" type="ORF">P6P90_07315</name>
</gene>
<sequence length="209" mass="23586">MQKKSENGLTLIEVLTSITIFSIVTVGLFAVFPRAYMFTKENQTKTVAVNLARGALHYMEKQDYELLKGYVLTLNTKPGILDNTSICKQIFPIQLSEQTFQLSLFTDETSCGKILAPTINNVLYNNKNIQIFLMPQKWGEDQIQSVMQHLKSVHPNTTFTSIQKQLTASNPQKLGNTDALRIFVYVDLQEKDTKEGVLLEGSIAHEAIR</sequence>
<name>A0ABT6H307_9BACI</name>
<proteinExistence type="predicted"/>
<dbReference type="RefSeq" id="WP_124562832.1">
    <property type="nucleotide sequence ID" value="NZ_JARRRY010000009.1"/>
</dbReference>
<keyword evidence="3" id="KW-0812">Transmembrane</keyword>
<keyword evidence="3" id="KW-0472">Membrane</keyword>
<feature type="transmembrane region" description="Helical" evidence="3">
    <location>
        <begin position="12"/>
        <end position="32"/>
    </location>
</feature>
<evidence type="ECO:0000313" key="4">
    <source>
        <dbReference type="EMBL" id="MDG5753781.1"/>
    </source>
</evidence>